<dbReference type="Gene3D" id="1.10.1740.10">
    <property type="match status" value="1"/>
</dbReference>
<accession>A0ABQ5R5T0</accession>
<dbReference type="NCBIfam" id="TIGR02983">
    <property type="entry name" value="SigE-fam_strep"/>
    <property type="match status" value="1"/>
</dbReference>
<reference evidence="8" key="1">
    <citation type="submission" date="2022-12" db="EMBL/GenBank/DDBJ databases">
        <title>New Phytohabitans aurantiacus sp. RD004123 nov., an actinomycete isolated from soil.</title>
        <authorList>
            <person name="Triningsih D.W."/>
            <person name="Harunari E."/>
            <person name="Igarashi Y."/>
        </authorList>
    </citation>
    <scope>NUCLEOTIDE SEQUENCE</scope>
    <source>
        <strain evidence="8">RD004123</strain>
    </source>
</reference>
<sequence>MDAEESFNAYVRARGPGLFRVAFLLTGDHHLAEDLVQQALLRVVGRWPRVAAAGDPDVYVRRVLYHEHISWWRRRLRRVAEVPEVGDVPGTDRSDDIVVAVAVRRALARLGARQRAVLVLRYFEDLSEARTAEVLGMRVGTVKSQARDGLARLRQLAPELSDRIGAGRAR</sequence>
<keyword evidence="5" id="KW-0804">Transcription</keyword>
<dbReference type="InterPro" id="IPR039425">
    <property type="entry name" value="RNA_pol_sigma-70-like"/>
</dbReference>
<dbReference type="EMBL" id="BSDI01000055">
    <property type="protein sequence ID" value="GLI02116.1"/>
    <property type="molecule type" value="Genomic_DNA"/>
</dbReference>
<dbReference type="InterPro" id="IPR014284">
    <property type="entry name" value="RNA_pol_sigma-70_dom"/>
</dbReference>
<dbReference type="InterPro" id="IPR013325">
    <property type="entry name" value="RNA_pol_sigma_r2"/>
</dbReference>
<dbReference type="InterPro" id="IPR007627">
    <property type="entry name" value="RNA_pol_sigma70_r2"/>
</dbReference>
<dbReference type="Pfam" id="PF04542">
    <property type="entry name" value="Sigma70_r2"/>
    <property type="match status" value="1"/>
</dbReference>
<dbReference type="InterPro" id="IPR013324">
    <property type="entry name" value="RNA_pol_sigma_r3/r4-like"/>
</dbReference>
<evidence type="ECO:0000313" key="8">
    <source>
        <dbReference type="EMBL" id="GLI02116.1"/>
    </source>
</evidence>
<feature type="domain" description="RNA polymerase sigma-70 region 2" evidence="6">
    <location>
        <begin position="11"/>
        <end position="77"/>
    </location>
</feature>
<evidence type="ECO:0000256" key="4">
    <source>
        <dbReference type="ARBA" id="ARBA00023125"/>
    </source>
</evidence>
<evidence type="ECO:0000256" key="2">
    <source>
        <dbReference type="ARBA" id="ARBA00023015"/>
    </source>
</evidence>
<evidence type="ECO:0000259" key="7">
    <source>
        <dbReference type="Pfam" id="PF08281"/>
    </source>
</evidence>
<comment type="caution">
    <text evidence="8">The sequence shown here is derived from an EMBL/GenBank/DDBJ whole genome shotgun (WGS) entry which is preliminary data.</text>
</comment>
<evidence type="ECO:0000256" key="5">
    <source>
        <dbReference type="ARBA" id="ARBA00023163"/>
    </source>
</evidence>
<proteinExistence type="inferred from homology"/>
<dbReference type="Gene3D" id="1.10.10.10">
    <property type="entry name" value="Winged helix-like DNA-binding domain superfamily/Winged helix DNA-binding domain"/>
    <property type="match status" value="1"/>
</dbReference>
<keyword evidence="2" id="KW-0805">Transcription regulation</keyword>
<dbReference type="SUPFAM" id="SSF88659">
    <property type="entry name" value="Sigma3 and sigma4 domains of RNA polymerase sigma factors"/>
    <property type="match status" value="1"/>
</dbReference>
<dbReference type="InterPro" id="IPR036388">
    <property type="entry name" value="WH-like_DNA-bd_sf"/>
</dbReference>
<dbReference type="Pfam" id="PF08281">
    <property type="entry name" value="Sigma70_r4_2"/>
    <property type="match status" value="1"/>
</dbReference>
<dbReference type="PANTHER" id="PTHR43133">
    <property type="entry name" value="RNA POLYMERASE ECF-TYPE SIGMA FACTO"/>
    <property type="match status" value="1"/>
</dbReference>
<evidence type="ECO:0000256" key="3">
    <source>
        <dbReference type="ARBA" id="ARBA00023082"/>
    </source>
</evidence>
<evidence type="ECO:0000256" key="1">
    <source>
        <dbReference type="ARBA" id="ARBA00010641"/>
    </source>
</evidence>
<name>A0ABQ5R5T0_9ACTN</name>
<feature type="domain" description="RNA polymerase sigma factor 70 region 4 type 2" evidence="7">
    <location>
        <begin position="102"/>
        <end position="153"/>
    </location>
</feature>
<protein>
    <submittedName>
        <fullName evidence="8">RNA polymerase sigma24 factor</fullName>
    </submittedName>
</protein>
<keyword evidence="4" id="KW-0238">DNA-binding</keyword>
<dbReference type="RefSeq" id="WP_281903598.1">
    <property type="nucleotide sequence ID" value="NZ_BSDI01000055.1"/>
</dbReference>
<evidence type="ECO:0000313" key="9">
    <source>
        <dbReference type="Proteomes" id="UP001144280"/>
    </source>
</evidence>
<dbReference type="CDD" id="cd06171">
    <property type="entry name" value="Sigma70_r4"/>
    <property type="match status" value="1"/>
</dbReference>
<keyword evidence="3" id="KW-0731">Sigma factor</keyword>
<dbReference type="InterPro" id="IPR014325">
    <property type="entry name" value="RNA_pol_sigma-E_actinobac"/>
</dbReference>
<dbReference type="InterPro" id="IPR013249">
    <property type="entry name" value="RNA_pol_sigma70_r4_t2"/>
</dbReference>
<gene>
    <name evidence="8" type="ORF">Pa4123_73940</name>
</gene>
<evidence type="ECO:0000259" key="6">
    <source>
        <dbReference type="Pfam" id="PF04542"/>
    </source>
</evidence>
<dbReference type="PANTHER" id="PTHR43133:SF50">
    <property type="entry name" value="ECF RNA POLYMERASE SIGMA FACTOR SIGM"/>
    <property type="match status" value="1"/>
</dbReference>
<keyword evidence="9" id="KW-1185">Reference proteome</keyword>
<organism evidence="8 9">
    <name type="scientific">Phytohabitans aurantiacus</name>
    <dbReference type="NCBI Taxonomy" id="3016789"/>
    <lineage>
        <taxon>Bacteria</taxon>
        <taxon>Bacillati</taxon>
        <taxon>Actinomycetota</taxon>
        <taxon>Actinomycetes</taxon>
        <taxon>Micromonosporales</taxon>
        <taxon>Micromonosporaceae</taxon>
    </lineage>
</organism>
<dbReference type="NCBIfam" id="TIGR02937">
    <property type="entry name" value="sigma70-ECF"/>
    <property type="match status" value="1"/>
</dbReference>
<comment type="similarity">
    <text evidence="1">Belongs to the sigma-70 factor family. ECF subfamily.</text>
</comment>
<dbReference type="Proteomes" id="UP001144280">
    <property type="component" value="Unassembled WGS sequence"/>
</dbReference>
<dbReference type="SUPFAM" id="SSF88946">
    <property type="entry name" value="Sigma2 domain of RNA polymerase sigma factors"/>
    <property type="match status" value="1"/>
</dbReference>